<reference evidence="3" key="1">
    <citation type="journal article" date="2020" name="Stud. Mycol.">
        <title>101 Dothideomycetes genomes: a test case for predicting lifestyles and emergence of pathogens.</title>
        <authorList>
            <person name="Haridas S."/>
            <person name="Albert R."/>
            <person name="Binder M."/>
            <person name="Bloem J."/>
            <person name="Labutti K."/>
            <person name="Salamov A."/>
            <person name="Andreopoulos B."/>
            <person name="Baker S."/>
            <person name="Barry K."/>
            <person name="Bills G."/>
            <person name="Bluhm B."/>
            <person name="Cannon C."/>
            <person name="Castanera R."/>
            <person name="Culley D."/>
            <person name="Daum C."/>
            <person name="Ezra D."/>
            <person name="Gonzalez J."/>
            <person name="Henrissat B."/>
            <person name="Kuo A."/>
            <person name="Liang C."/>
            <person name="Lipzen A."/>
            <person name="Lutzoni F."/>
            <person name="Magnuson J."/>
            <person name="Mondo S."/>
            <person name="Nolan M."/>
            <person name="Ohm R."/>
            <person name="Pangilinan J."/>
            <person name="Park H.-J."/>
            <person name="Ramirez L."/>
            <person name="Alfaro M."/>
            <person name="Sun H."/>
            <person name="Tritt A."/>
            <person name="Yoshinaga Y."/>
            <person name="Zwiers L.-H."/>
            <person name="Turgeon B."/>
            <person name="Goodwin S."/>
            <person name="Spatafora J."/>
            <person name="Crous P."/>
            <person name="Grigoriev I."/>
        </authorList>
    </citation>
    <scope>NUCLEOTIDE SEQUENCE</scope>
    <source>
        <strain evidence="3">ATCC 16933</strain>
    </source>
</reference>
<evidence type="ECO:0000313" key="3">
    <source>
        <dbReference type="EMBL" id="KAF2461132.1"/>
    </source>
</evidence>
<evidence type="ECO:0000313" key="4">
    <source>
        <dbReference type="Proteomes" id="UP000799766"/>
    </source>
</evidence>
<dbReference type="Proteomes" id="UP000799766">
    <property type="component" value="Unassembled WGS sequence"/>
</dbReference>
<keyword evidence="2" id="KW-0472">Membrane</keyword>
<evidence type="ECO:0000256" key="1">
    <source>
        <dbReference type="SAM" id="MobiDB-lite"/>
    </source>
</evidence>
<feature type="region of interest" description="Disordered" evidence="1">
    <location>
        <begin position="50"/>
        <end position="77"/>
    </location>
</feature>
<organism evidence="3 4">
    <name type="scientific">Lineolata rhizophorae</name>
    <dbReference type="NCBI Taxonomy" id="578093"/>
    <lineage>
        <taxon>Eukaryota</taxon>
        <taxon>Fungi</taxon>
        <taxon>Dikarya</taxon>
        <taxon>Ascomycota</taxon>
        <taxon>Pezizomycotina</taxon>
        <taxon>Dothideomycetes</taxon>
        <taxon>Dothideomycetes incertae sedis</taxon>
        <taxon>Lineolatales</taxon>
        <taxon>Lineolataceae</taxon>
        <taxon>Lineolata</taxon>
    </lineage>
</organism>
<protein>
    <submittedName>
        <fullName evidence="3">Uncharacterized protein</fullName>
    </submittedName>
</protein>
<keyword evidence="4" id="KW-1185">Reference proteome</keyword>
<dbReference type="AlphaFoldDB" id="A0A6A6PBG8"/>
<keyword evidence="2" id="KW-0812">Transmembrane</keyword>
<sequence length="77" mass="8356">MQKGLGGYIRTLAIALCAGVFQPLHFFTLPQTFSFAAAYIRRRPNRKLTGNCSAPRASGSTALGTQLLKPYESTPHS</sequence>
<evidence type="ECO:0000256" key="2">
    <source>
        <dbReference type="SAM" id="Phobius"/>
    </source>
</evidence>
<feature type="transmembrane region" description="Helical" evidence="2">
    <location>
        <begin position="12"/>
        <end position="40"/>
    </location>
</feature>
<accession>A0A6A6PBG8</accession>
<proteinExistence type="predicted"/>
<name>A0A6A6PBG8_9PEZI</name>
<keyword evidence="2" id="KW-1133">Transmembrane helix</keyword>
<gene>
    <name evidence="3" type="ORF">BDY21DRAFT_139706</name>
</gene>
<feature type="compositionally biased region" description="Polar residues" evidence="1">
    <location>
        <begin position="50"/>
        <end position="64"/>
    </location>
</feature>
<dbReference type="EMBL" id="MU001672">
    <property type="protein sequence ID" value="KAF2461132.1"/>
    <property type="molecule type" value="Genomic_DNA"/>
</dbReference>